<protein>
    <submittedName>
        <fullName evidence="1">Uncharacterized protein</fullName>
    </submittedName>
</protein>
<evidence type="ECO:0000313" key="2">
    <source>
        <dbReference type="Proteomes" id="UP000784294"/>
    </source>
</evidence>
<dbReference type="EMBL" id="CAAALY010249219">
    <property type="protein sequence ID" value="VEL35166.1"/>
    <property type="molecule type" value="Genomic_DNA"/>
</dbReference>
<name>A0A3S5FG06_9PLAT</name>
<organism evidence="1 2">
    <name type="scientific">Protopolystoma xenopodis</name>
    <dbReference type="NCBI Taxonomy" id="117903"/>
    <lineage>
        <taxon>Eukaryota</taxon>
        <taxon>Metazoa</taxon>
        <taxon>Spiralia</taxon>
        <taxon>Lophotrochozoa</taxon>
        <taxon>Platyhelminthes</taxon>
        <taxon>Monogenea</taxon>
        <taxon>Polyopisthocotylea</taxon>
        <taxon>Polystomatidea</taxon>
        <taxon>Polystomatidae</taxon>
        <taxon>Protopolystoma</taxon>
    </lineage>
</organism>
<comment type="caution">
    <text evidence="1">The sequence shown here is derived from an EMBL/GenBank/DDBJ whole genome shotgun (WGS) entry which is preliminary data.</text>
</comment>
<evidence type="ECO:0000313" key="1">
    <source>
        <dbReference type="EMBL" id="VEL35166.1"/>
    </source>
</evidence>
<accession>A0A3S5FG06</accession>
<keyword evidence="2" id="KW-1185">Reference proteome</keyword>
<proteinExistence type="predicted"/>
<dbReference type="Proteomes" id="UP000784294">
    <property type="component" value="Unassembled WGS sequence"/>
</dbReference>
<reference evidence="1" key="1">
    <citation type="submission" date="2018-11" db="EMBL/GenBank/DDBJ databases">
        <authorList>
            <consortium name="Pathogen Informatics"/>
        </authorList>
    </citation>
    <scope>NUCLEOTIDE SEQUENCE</scope>
</reference>
<dbReference type="AlphaFoldDB" id="A0A3S5FG06"/>
<sequence>MGVLGEVQRKRAYRLKGVSSVSSGSADTFSLEVSRSLLRETEPNRRDPAFNLCHFGAYRHKAKEYVSSTVAFAVHLFADFASTS</sequence>
<gene>
    <name evidence="1" type="ORF">PXEA_LOCUS28606</name>
</gene>